<keyword evidence="3" id="KW-0804">Transcription</keyword>
<dbReference type="Pfam" id="PF00392">
    <property type="entry name" value="GntR"/>
    <property type="match status" value="1"/>
</dbReference>
<dbReference type="InterPro" id="IPR011711">
    <property type="entry name" value="GntR_C"/>
</dbReference>
<evidence type="ECO:0000256" key="1">
    <source>
        <dbReference type="ARBA" id="ARBA00023015"/>
    </source>
</evidence>
<dbReference type="PANTHER" id="PTHR43537:SF51">
    <property type="entry name" value="HTH-TYPE TRANSCRIPTIONAL REGULATOR LGOR-RELATED"/>
    <property type="match status" value="1"/>
</dbReference>
<dbReference type="Proteomes" id="UP000245624">
    <property type="component" value="Unassembled WGS sequence"/>
</dbReference>
<dbReference type="AlphaFoldDB" id="A0A317KXH4"/>
<keyword evidence="2" id="KW-0238">DNA-binding</keyword>
<dbReference type="EMBL" id="QGTD01000018">
    <property type="protein sequence ID" value="PWU67208.1"/>
    <property type="molecule type" value="Genomic_DNA"/>
</dbReference>
<dbReference type="SMART" id="SM00345">
    <property type="entry name" value="HTH_GNTR"/>
    <property type="match status" value="1"/>
</dbReference>
<dbReference type="SUPFAM" id="SSF46785">
    <property type="entry name" value="Winged helix' DNA-binding domain"/>
    <property type="match status" value="1"/>
</dbReference>
<keyword evidence="6" id="KW-1185">Reference proteome</keyword>
<dbReference type="OrthoDB" id="369138at2"/>
<proteinExistence type="predicted"/>
<evidence type="ECO:0000313" key="5">
    <source>
        <dbReference type="EMBL" id="PWU67208.1"/>
    </source>
</evidence>
<organism evidence="5 6">
    <name type="scientific">Gracilibacillus dipsosauri</name>
    <dbReference type="NCBI Taxonomy" id="178340"/>
    <lineage>
        <taxon>Bacteria</taxon>
        <taxon>Bacillati</taxon>
        <taxon>Bacillota</taxon>
        <taxon>Bacilli</taxon>
        <taxon>Bacillales</taxon>
        <taxon>Bacillaceae</taxon>
        <taxon>Gracilibacillus</taxon>
    </lineage>
</organism>
<dbReference type="InterPro" id="IPR008920">
    <property type="entry name" value="TF_FadR/GntR_C"/>
</dbReference>
<dbReference type="PANTHER" id="PTHR43537">
    <property type="entry name" value="TRANSCRIPTIONAL REGULATOR, GNTR FAMILY"/>
    <property type="match status" value="1"/>
</dbReference>
<keyword evidence="1" id="KW-0805">Transcription regulation</keyword>
<protein>
    <submittedName>
        <fullName evidence="5">FadR family transcriptional regulator</fullName>
    </submittedName>
</protein>
<dbReference type="InterPro" id="IPR000524">
    <property type="entry name" value="Tscrpt_reg_HTH_GntR"/>
</dbReference>
<dbReference type="Pfam" id="PF07729">
    <property type="entry name" value="FCD"/>
    <property type="match status" value="1"/>
</dbReference>
<dbReference type="PROSITE" id="PS50949">
    <property type="entry name" value="HTH_GNTR"/>
    <property type="match status" value="1"/>
</dbReference>
<evidence type="ECO:0000313" key="6">
    <source>
        <dbReference type="Proteomes" id="UP000245624"/>
    </source>
</evidence>
<evidence type="ECO:0000256" key="2">
    <source>
        <dbReference type="ARBA" id="ARBA00023125"/>
    </source>
</evidence>
<name>A0A317KXH4_9BACI</name>
<dbReference type="InterPro" id="IPR036388">
    <property type="entry name" value="WH-like_DNA-bd_sf"/>
</dbReference>
<dbReference type="SUPFAM" id="SSF48008">
    <property type="entry name" value="GntR ligand-binding domain-like"/>
    <property type="match status" value="1"/>
</dbReference>
<dbReference type="CDD" id="cd07377">
    <property type="entry name" value="WHTH_GntR"/>
    <property type="match status" value="1"/>
</dbReference>
<dbReference type="RefSeq" id="WP_109985302.1">
    <property type="nucleotide sequence ID" value="NZ_QGTD01000018.1"/>
</dbReference>
<feature type="domain" description="HTH gntR-type" evidence="4">
    <location>
        <begin position="6"/>
        <end position="74"/>
    </location>
</feature>
<accession>A0A317KXH4</accession>
<dbReference type="SMART" id="SM00895">
    <property type="entry name" value="FCD"/>
    <property type="match status" value="1"/>
</dbReference>
<dbReference type="GO" id="GO:0003700">
    <property type="term" value="F:DNA-binding transcription factor activity"/>
    <property type="evidence" value="ECO:0007669"/>
    <property type="project" value="InterPro"/>
</dbReference>
<dbReference type="InterPro" id="IPR036390">
    <property type="entry name" value="WH_DNA-bd_sf"/>
</dbReference>
<dbReference type="Gene3D" id="1.20.120.530">
    <property type="entry name" value="GntR ligand-binding domain-like"/>
    <property type="match status" value="1"/>
</dbReference>
<reference evidence="5 6" key="1">
    <citation type="submission" date="2018-05" db="EMBL/GenBank/DDBJ databases">
        <title>Genomic analysis of Gracilibacillus dipsosauri DD1 reveals novel features of a salt-tolerant amylase.</title>
        <authorList>
            <person name="Deutch C.E."/>
            <person name="Yang S."/>
        </authorList>
    </citation>
    <scope>NUCLEOTIDE SEQUENCE [LARGE SCALE GENOMIC DNA]</scope>
    <source>
        <strain evidence="5 6">DD1</strain>
    </source>
</reference>
<dbReference type="PRINTS" id="PR00035">
    <property type="entry name" value="HTHGNTR"/>
</dbReference>
<gene>
    <name evidence="5" type="ORF">DLJ74_16685</name>
</gene>
<evidence type="ECO:0000259" key="4">
    <source>
        <dbReference type="PROSITE" id="PS50949"/>
    </source>
</evidence>
<dbReference type="Gene3D" id="1.10.10.10">
    <property type="entry name" value="Winged helix-like DNA-binding domain superfamily/Winged helix DNA-binding domain"/>
    <property type="match status" value="1"/>
</dbReference>
<comment type="caution">
    <text evidence="5">The sequence shown here is derived from an EMBL/GenBank/DDBJ whole genome shotgun (WGS) entry which is preliminary data.</text>
</comment>
<evidence type="ECO:0000256" key="3">
    <source>
        <dbReference type="ARBA" id="ARBA00023163"/>
    </source>
</evidence>
<sequence length="230" mass="26903">MKVKKQSLVDVVIEKIKKSIIDNNLKPNDKFLSEGELVEQLQVSRTVIREALISLQALGILKVMAGGGVFVADTKLHAITSILKHHYETYGVKIKELVEIRKVIELGALRLIIEKNIDFRLGEFYDINYSYYQSIMNNKDTNQYDNDFHQLLIKTTQNETFYHFSEIIHEYFLLAKMDLIQNKEDLMKSYHEHEQIIKAVAEKNLSKAQQTMTQHFKPIFTFMKQMEEES</sequence>
<dbReference type="GO" id="GO:0003677">
    <property type="term" value="F:DNA binding"/>
    <property type="evidence" value="ECO:0007669"/>
    <property type="project" value="UniProtKB-KW"/>
</dbReference>